<proteinExistence type="predicted"/>
<dbReference type="AlphaFoldDB" id="Q5ZBP3"/>
<reference evidence="4" key="3">
    <citation type="journal article" date="2008" name="Nucleic Acids Res.">
        <title>The rice annotation project database (RAP-DB): 2008 update.</title>
        <authorList>
            <consortium name="The rice annotation project (RAP)"/>
        </authorList>
    </citation>
    <scope>GENOME REANNOTATION</scope>
    <source>
        <strain evidence="4">cv. Nipponbare</strain>
    </source>
</reference>
<gene>
    <name evidence="2" type="ORF">OSJNBa0090K04.26</name>
    <name evidence="3" type="ORF">P0704D04.34</name>
</gene>
<feature type="compositionally biased region" description="Polar residues" evidence="1">
    <location>
        <begin position="24"/>
        <end position="37"/>
    </location>
</feature>
<dbReference type="Proteomes" id="UP000000763">
    <property type="component" value="Chromosome 1"/>
</dbReference>
<protein>
    <submittedName>
        <fullName evidence="3">Uncharacterized protein</fullName>
    </submittedName>
</protein>
<name>Q5ZBP3_ORYSJ</name>
<feature type="region of interest" description="Disordered" evidence="1">
    <location>
        <begin position="54"/>
        <end position="118"/>
    </location>
</feature>
<evidence type="ECO:0000313" key="4">
    <source>
        <dbReference type="Proteomes" id="UP000000763"/>
    </source>
</evidence>
<evidence type="ECO:0000313" key="2">
    <source>
        <dbReference type="EMBL" id="BAD52830.1"/>
    </source>
</evidence>
<organism evidence="3">
    <name type="scientific">Oryza sativa subsp. japonica</name>
    <name type="common">Rice</name>
    <dbReference type="NCBI Taxonomy" id="39947"/>
    <lineage>
        <taxon>Eukaryota</taxon>
        <taxon>Viridiplantae</taxon>
        <taxon>Streptophyta</taxon>
        <taxon>Embryophyta</taxon>
        <taxon>Tracheophyta</taxon>
        <taxon>Spermatophyta</taxon>
        <taxon>Magnoliopsida</taxon>
        <taxon>Liliopsida</taxon>
        <taxon>Poales</taxon>
        <taxon>Poaceae</taxon>
        <taxon>BOP clade</taxon>
        <taxon>Oryzoideae</taxon>
        <taxon>Oryzeae</taxon>
        <taxon>Oryzinae</taxon>
        <taxon>Oryza</taxon>
        <taxon>Oryza sativa</taxon>
    </lineage>
</organism>
<dbReference type="Proteomes" id="UP000817658">
    <property type="component" value="Chromosome 1"/>
</dbReference>
<dbReference type="EMBL" id="AP003303">
    <property type="protein sequence ID" value="BAD53061.1"/>
    <property type="molecule type" value="Genomic_DNA"/>
</dbReference>
<accession>Q5ZBP3</accession>
<feature type="region of interest" description="Disordered" evidence="1">
    <location>
        <begin position="1"/>
        <end position="38"/>
    </location>
</feature>
<reference evidence="4" key="2">
    <citation type="journal article" date="2005" name="Nature">
        <title>The map-based sequence of the rice genome.</title>
        <authorList>
            <consortium name="International rice genome sequencing project (IRGSP)"/>
            <person name="Matsumoto T."/>
            <person name="Wu J."/>
            <person name="Kanamori H."/>
            <person name="Katayose Y."/>
            <person name="Fujisawa M."/>
            <person name="Namiki N."/>
            <person name="Mizuno H."/>
            <person name="Yamamoto K."/>
            <person name="Antonio B.A."/>
            <person name="Baba T."/>
            <person name="Sakata K."/>
            <person name="Nagamura Y."/>
            <person name="Aoki H."/>
            <person name="Arikawa K."/>
            <person name="Arita K."/>
            <person name="Bito T."/>
            <person name="Chiden Y."/>
            <person name="Fujitsuka N."/>
            <person name="Fukunaka R."/>
            <person name="Hamada M."/>
            <person name="Harada C."/>
            <person name="Hayashi A."/>
            <person name="Hijishita S."/>
            <person name="Honda M."/>
            <person name="Hosokawa S."/>
            <person name="Ichikawa Y."/>
            <person name="Idonuma A."/>
            <person name="Iijima M."/>
            <person name="Ikeda M."/>
            <person name="Ikeno M."/>
            <person name="Ito K."/>
            <person name="Ito S."/>
            <person name="Ito T."/>
            <person name="Ito Y."/>
            <person name="Ito Y."/>
            <person name="Iwabuchi A."/>
            <person name="Kamiya K."/>
            <person name="Karasawa W."/>
            <person name="Kurita K."/>
            <person name="Katagiri S."/>
            <person name="Kikuta A."/>
            <person name="Kobayashi H."/>
            <person name="Kobayashi N."/>
            <person name="Machita K."/>
            <person name="Maehara T."/>
            <person name="Masukawa M."/>
            <person name="Mizubayashi T."/>
            <person name="Mukai Y."/>
            <person name="Nagasaki H."/>
            <person name="Nagata Y."/>
            <person name="Naito S."/>
            <person name="Nakashima M."/>
            <person name="Nakama Y."/>
            <person name="Nakamichi Y."/>
            <person name="Nakamura M."/>
            <person name="Meguro A."/>
            <person name="Negishi M."/>
            <person name="Ohta I."/>
            <person name="Ohta T."/>
            <person name="Okamoto M."/>
            <person name="Ono N."/>
            <person name="Saji S."/>
            <person name="Sakaguchi M."/>
            <person name="Sakai K."/>
            <person name="Shibata M."/>
            <person name="Shimokawa T."/>
            <person name="Song J."/>
            <person name="Takazaki Y."/>
            <person name="Terasawa K."/>
            <person name="Tsugane M."/>
            <person name="Tsuji K."/>
            <person name="Ueda S."/>
            <person name="Waki K."/>
            <person name="Yamagata H."/>
            <person name="Yamamoto M."/>
            <person name="Yamamoto S."/>
            <person name="Yamane H."/>
            <person name="Yoshiki S."/>
            <person name="Yoshihara R."/>
            <person name="Yukawa K."/>
            <person name="Zhong H."/>
            <person name="Yano M."/>
            <person name="Yuan Q."/>
            <person name="Ouyang S."/>
            <person name="Liu J."/>
            <person name="Jones K.M."/>
            <person name="Gansberger K."/>
            <person name="Moffat K."/>
            <person name="Hill J."/>
            <person name="Bera J."/>
            <person name="Fadrosh D."/>
            <person name="Jin S."/>
            <person name="Johri S."/>
            <person name="Kim M."/>
            <person name="Overton L."/>
            <person name="Reardon M."/>
            <person name="Tsitrin T."/>
            <person name="Vuong H."/>
            <person name="Weaver B."/>
            <person name="Ciecko A."/>
            <person name="Tallon L."/>
            <person name="Jackson J."/>
            <person name="Pai G."/>
            <person name="Aken S.V."/>
            <person name="Utterback T."/>
            <person name="Reidmuller S."/>
            <person name="Feldblyum T."/>
            <person name="Hsiao J."/>
            <person name="Zismann V."/>
            <person name="Iobst S."/>
            <person name="de Vazeille A.R."/>
            <person name="Buell C.R."/>
            <person name="Ying K."/>
            <person name="Li Y."/>
            <person name="Lu T."/>
            <person name="Huang Y."/>
            <person name="Zhao Q."/>
            <person name="Feng Q."/>
            <person name="Zhang L."/>
            <person name="Zhu J."/>
            <person name="Weng Q."/>
            <person name="Mu J."/>
            <person name="Lu Y."/>
            <person name="Fan D."/>
            <person name="Liu Y."/>
            <person name="Guan J."/>
            <person name="Zhang Y."/>
            <person name="Yu S."/>
            <person name="Liu X."/>
            <person name="Zhang Y."/>
            <person name="Hong G."/>
            <person name="Han B."/>
            <person name="Choisne N."/>
            <person name="Demange N."/>
            <person name="Orjeda G."/>
            <person name="Samain S."/>
            <person name="Cattolico L."/>
            <person name="Pelletier E."/>
            <person name="Couloux A."/>
            <person name="Segurens B."/>
            <person name="Wincker P."/>
            <person name="D'Hont A."/>
            <person name="Scarpelli C."/>
            <person name="Weissenbach J."/>
            <person name="Salanoubat M."/>
            <person name="Quetier F."/>
            <person name="Yu Y."/>
            <person name="Kim H.R."/>
            <person name="Rambo T."/>
            <person name="Currie J."/>
            <person name="Collura K."/>
            <person name="Luo M."/>
            <person name="Yang T."/>
            <person name="Ammiraju J.S.S."/>
            <person name="Engler F."/>
            <person name="Soderlund C."/>
            <person name="Wing R.A."/>
            <person name="Palmer L.E."/>
            <person name="de la Bastide M."/>
            <person name="Spiegel L."/>
            <person name="Nascimento L."/>
            <person name="Zutavern T."/>
            <person name="O'Shaughnessy A."/>
            <person name="Dike S."/>
            <person name="Dedhia N."/>
            <person name="Preston R."/>
            <person name="Balija V."/>
            <person name="McCombie W.R."/>
            <person name="Chow T."/>
            <person name="Chen H."/>
            <person name="Chung M."/>
            <person name="Chen C."/>
            <person name="Shaw J."/>
            <person name="Wu H."/>
            <person name="Hsiao K."/>
            <person name="Chao Y."/>
            <person name="Chu M."/>
            <person name="Cheng C."/>
            <person name="Hour A."/>
            <person name="Lee P."/>
            <person name="Lin S."/>
            <person name="Lin Y."/>
            <person name="Liou J."/>
            <person name="Liu S."/>
            <person name="Hsing Y."/>
            <person name="Raghuvanshi S."/>
            <person name="Mohanty A."/>
            <person name="Bharti A.K."/>
            <person name="Gaur A."/>
            <person name="Gupta V."/>
            <person name="Kumar D."/>
            <person name="Ravi V."/>
            <person name="Vij S."/>
            <person name="Kapur A."/>
            <person name="Khurana P."/>
            <person name="Khurana P."/>
            <person name="Khurana J.P."/>
            <person name="Tyagi A.K."/>
            <person name="Gaikwad K."/>
            <person name="Singh A."/>
            <person name="Dalal V."/>
            <person name="Srivastava S."/>
            <person name="Dixit A."/>
            <person name="Pal A.K."/>
            <person name="Ghazi I.A."/>
            <person name="Yadav M."/>
            <person name="Pandit A."/>
            <person name="Bhargava A."/>
            <person name="Sureshbabu K."/>
            <person name="Batra K."/>
            <person name="Sharma T.R."/>
            <person name="Mohapatra T."/>
            <person name="Singh N.K."/>
            <person name="Messing J."/>
            <person name="Nelson A.B."/>
            <person name="Fuks G."/>
            <person name="Kavchok S."/>
            <person name="Keizer G."/>
            <person name="Linton E."/>
            <person name="Llaca V."/>
            <person name="Song R."/>
            <person name="Tanyolac B."/>
            <person name="Young S."/>
            <person name="Ho-Il K."/>
            <person name="Hahn J.H."/>
            <person name="Sangsakoo G."/>
            <person name="Vanavichit A."/>
            <person name="de Mattos Luiz.A.T."/>
            <person name="Zimmer P.D."/>
            <person name="Malone G."/>
            <person name="Dellagostin O."/>
            <person name="de Oliveira A.C."/>
            <person name="Bevan M."/>
            <person name="Bancroft I."/>
            <person name="Minx P."/>
            <person name="Cordum H."/>
            <person name="Wilson R."/>
            <person name="Cheng Z."/>
            <person name="Jin W."/>
            <person name="Jiang J."/>
            <person name="Leong S.A."/>
            <person name="Iwama H."/>
            <person name="Gojobori T."/>
            <person name="Itoh T."/>
            <person name="Niimura Y."/>
            <person name="Fujii Y."/>
            <person name="Habara T."/>
            <person name="Sakai H."/>
            <person name="Sato Y."/>
            <person name="Wilson G."/>
            <person name="Kumar K."/>
            <person name="McCouch S."/>
            <person name="Juretic N."/>
            <person name="Hoen D."/>
            <person name="Wright S."/>
            <person name="Bruskiewich R."/>
            <person name="Bureau T."/>
            <person name="Miyao A."/>
            <person name="Hirochika H."/>
            <person name="Nishikawa T."/>
            <person name="Kadowaki K."/>
            <person name="Sugiura M."/>
            <person name="Burr B."/>
            <person name="Sasaki T."/>
        </authorList>
    </citation>
    <scope>NUCLEOTIDE SEQUENCE [LARGE SCALE GENOMIC DNA]</scope>
    <source>
        <strain evidence="4">cv. Nipponbare</strain>
    </source>
</reference>
<sequence>MAASFKKPISKPKYRRRNALMGSPVSSMPSRSPNCDTVNRDYCFVGTGQIGFGGLTDETPVVRPTASRRSDRRVHTDQTGGSVKRQRRFQAVGPGDPDRSDRQHRRGQTDLHRFEGNF</sequence>
<feature type="compositionally biased region" description="Basic and acidic residues" evidence="1">
    <location>
        <begin position="96"/>
        <end position="118"/>
    </location>
</feature>
<evidence type="ECO:0000313" key="3">
    <source>
        <dbReference type="EMBL" id="BAD53061.1"/>
    </source>
</evidence>
<evidence type="ECO:0000256" key="1">
    <source>
        <dbReference type="SAM" id="MobiDB-lite"/>
    </source>
</evidence>
<feature type="compositionally biased region" description="Basic residues" evidence="1">
    <location>
        <begin position="8"/>
        <end position="18"/>
    </location>
</feature>
<reference evidence="3" key="1">
    <citation type="journal article" date="2002" name="Nature">
        <title>The genome sequence and structure of rice chromosome 1.</title>
        <authorList>
            <person name="Sasaki T."/>
            <person name="Matsumoto T."/>
            <person name="Yamamoto K."/>
            <person name="Sakata K."/>
            <person name="Baba T."/>
            <person name="Katayose Y."/>
            <person name="Wu J."/>
            <person name="Niimura Y."/>
            <person name="Cheng Z."/>
            <person name="Nagamura Y."/>
            <person name="Antonio B.A."/>
            <person name="Kanamori H."/>
            <person name="Hosokawa S."/>
            <person name="Masukawa M."/>
            <person name="Arikawa K."/>
            <person name="Chiden Y."/>
            <person name="Hayashi M."/>
            <person name="Okamoto M."/>
            <person name="Ando T."/>
            <person name="Aoki H."/>
            <person name="Arita K."/>
            <person name="Hamada M."/>
            <person name="Harada C."/>
            <person name="Hijishita S."/>
            <person name="Honda M."/>
            <person name="Ichikawa Y."/>
            <person name="Idonuma A."/>
            <person name="Iijima M."/>
            <person name="Ikeda M."/>
            <person name="Ikeno M."/>
            <person name="Itoh S."/>
            <person name="Itoh T."/>
            <person name="Itoh Y."/>
            <person name="Itoh Y."/>
            <person name="Iwabuchi A."/>
            <person name="Kamiya K."/>
            <person name="Karasawa W."/>
            <person name="Katagiri S."/>
            <person name="Kikuta A."/>
            <person name="Kobayashi N."/>
            <person name="Kono I."/>
            <person name="Machita K."/>
            <person name="Maehara T."/>
            <person name="Mizuno H."/>
            <person name="Mizubayashi T."/>
            <person name="Mukai Y."/>
            <person name="Nagasaki H."/>
            <person name="Nakashima M."/>
            <person name="Nakama Y."/>
            <person name="Nakamichi Y."/>
            <person name="Nakamura M."/>
            <person name="Namiki N."/>
            <person name="Negishi M."/>
            <person name="Ohta I."/>
            <person name="Ono N."/>
            <person name="Saji S."/>
            <person name="Sakai K."/>
            <person name="Shibata M."/>
            <person name="Shimokawa T."/>
            <person name="Shomura A."/>
            <person name="Song J."/>
            <person name="Takazaki Y."/>
            <person name="Terasawa K."/>
            <person name="Tsuji K."/>
            <person name="Waki K."/>
            <person name="Yamagata H."/>
            <person name="Yamane H."/>
            <person name="Yoshiki S."/>
            <person name="Yoshihara R."/>
            <person name="Yukawa K."/>
            <person name="Zhong H."/>
            <person name="Iwama H."/>
            <person name="Endo T."/>
            <person name="Ito H."/>
            <person name="Hahn J.H."/>
            <person name="Kim H.I."/>
            <person name="Eun M.Y."/>
            <person name="Yano M."/>
            <person name="Jiang J."/>
            <person name="Gojobori T."/>
        </authorList>
    </citation>
    <scope>NUCLEOTIDE SEQUENCE</scope>
</reference>
<dbReference type="EMBL" id="AP003216">
    <property type="protein sequence ID" value="BAD52830.1"/>
    <property type="molecule type" value="Genomic_DNA"/>
</dbReference>